<gene>
    <name evidence="11" type="ORF">PACLA_8A022248</name>
</gene>
<evidence type="ECO:0000256" key="8">
    <source>
        <dbReference type="ARBA" id="ARBA00048679"/>
    </source>
</evidence>
<dbReference type="PANTHER" id="PTHR24346:SF84">
    <property type="entry name" value="TESTIS SPECIFIC SERINE KINASE 5"/>
    <property type="match status" value="1"/>
</dbReference>
<dbReference type="Proteomes" id="UP001152795">
    <property type="component" value="Unassembled WGS sequence"/>
</dbReference>
<evidence type="ECO:0000313" key="11">
    <source>
        <dbReference type="EMBL" id="CAB3992799.1"/>
    </source>
</evidence>
<evidence type="ECO:0000256" key="6">
    <source>
        <dbReference type="ARBA" id="ARBA00022840"/>
    </source>
</evidence>
<evidence type="ECO:0000256" key="1">
    <source>
        <dbReference type="ARBA" id="ARBA00012513"/>
    </source>
</evidence>
<comment type="catalytic activity">
    <reaction evidence="8">
        <text>L-seryl-[protein] + ATP = O-phospho-L-seryl-[protein] + ADP + H(+)</text>
        <dbReference type="Rhea" id="RHEA:17989"/>
        <dbReference type="Rhea" id="RHEA-COMP:9863"/>
        <dbReference type="Rhea" id="RHEA-COMP:11604"/>
        <dbReference type="ChEBI" id="CHEBI:15378"/>
        <dbReference type="ChEBI" id="CHEBI:29999"/>
        <dbReference type="ChEBI" id="CHEBI:30616"/>
        <dbReference type="ChEBI" id="CHEBI:83421"/>
        <dbReference type="ChEBI" id="CHEBI:456216"/>
        <dbReference type="EC" id="2.7.11.1"/>
    </reaction>
</comment>
<dbReference type="EC" id="2.7.11.1" evidence="1"/>
<dbReference type="EMBL" id="CACRXK020002126">
    <property type="protein sequence ID" value="CAB3992799.1"/>
    <property type="molecule type" value="Genomic_DNA"/>
</dbReference>
<dbReference type="GO" id="GO:0005524">
    <property type="term" value="F:ATP binding"/>
    <property type="evidence" value="ECO:0007669"/>
    <property type="project" value="UniProtKB-UniRule"/>
</dbReference>
<dbReference type="InterPro" id="IPR008271">
    <property type="entry name" value="Ser/Thr_kinase_AS"/>
</dbReference>
<reference evidence="11" key="1">
    <citation type="submission" date="2020-04" db="EMBL/GenBank/DDBJ databases">
        <authorList>
            <person name="Alioto T."/>
            <person name="Alioto T."/>
            <person name="Gomez Garrido J."/>
        </authorList>
    </citation>
    <scope>NUCLEOTIDE SEQUENCE</scope>
    <source>
        <strain evidence="11">A484AB</strain>
    </source>
</reference>
<dbReference type="PROSITE" id="PS00107">
    <property type="entry name" value="PROTEIN_KINASE_ATP"/>
    <property type="match status" value="1"/>
</dbReference>
<dbReference type="InterPro" id="IPR011009">
    <property type="entry name" value="Kinase-like_dom_sf"/>
</dbReference>
<dbReference type="Gene3D" id="1.10.510.10">
    <property type="entry name" value="Transferase(Phosphotransferase) domain 1"/>
    <property type="match status" value="1"/>
</dbReference>
<dbReference type="InterPro" id="IPR017441">
    <property type="entry name" value="Protein_kinase_ATP_BS"/>
</dbReference>
<dbReference type="FunFam" id="1.10.510.10:FF:000658">
    <property type="entry name" value="Protein CBG12184"/>
    <property type="match status" value="1"/>
</dbReference>
<dbReference type="PRINTS" id="PR00109">
    <property type="entry name" value="TYRKINASE"/>
</dbReference>
<dbReference type="AlphaFoldDB" id="A0A7D9HZE1"/>
<keyword evidence="2 9" id="KW-0723">Serine/threonine-protein kinase</keyword>
<comment type="catalytic activity">
    <reaction evidence="7">
        <text>L-threonyl-[protein] + ATP = O-phospho-L-threonyl-[protein] + ADP + H(+)</text>
        <dbReference type="Rhea" id="RHEA:46608"/>
        <dbReference type="Rhea" id="RHEA-COMP:11060"/>
        <dbReference type="Rhea" id="RHEA-COMP:11605"/>
        <dbReference type="ChEBI" id="CHEBI:15378"/>
        <dbReference type="ChEBI" id="CHEBI:30013"/>
        <dbReference type="ChEBI" id="CHEBI:30616"/>
        <dbReference type="ChEBI" id="CHEBI:61977"/>
        <dbReference type="ChEBI" id="CHEBI:456216"/>
        <dbReference type="EC" id="2.7.11.1"/>
    </reaction>
</comment>
<proteinExistence type="inferred from homology"/>
<dbReference type="GO" id="GO:0000226">
    <property type="term" value="P:microtubule cytoskeleton organization"/>
    <property type="evidence" value="ECO:0007669"/>
    <property type="project" value="TreeGrafter"/>
</dbReference>
<dbReference type="PIRSF" id="PIRSF000654">
    <property type="entry name" value="Integrin-linked_kinase"/>
    <property type="match status" value="1"/>
</dbReference>
<evidence type="ECO:0000313" key="12">
    <source>
        <dbReference type="Proteomes" id="UP001152795"/>
    </source>
</evidence>
<dbReference type="GO" id="GO:0005737">
    <property type="term" value="C:cytoplasm"/>
    <property type="evidence" value="ECO:0007669"/>
    <property type="project" value="TreeGrafter"/>
</dbReference>
<dbReference type="GO" id="GO:0035556">
    <property type="term" value="P:intracellular signal transduction"/>
    <property type="evidence" value="ECO:0007669"/>
    <property type="project" value="TreeGrafter"/>
</dbReference>
<evidence type="ECO:0000256" key="5">
    <source>
        <dbReference type="ARBA" id="ARBA00022777"/>
    </source>
</evidence>
<comment type="caution">
    <text evidence="11">The sequence shown here is derived from an EMBL/GenBank/DDBJ whole genome shotgun (WGS) entry which is preliminary data.</text>
</comment>
<protein>
    <recommendedName>
        <fullName evidence="1">non-specific serine/threonine protein kinase</fullName>
        <ecNumber evidence="1">2.7.11.1</ecNumber>
    </recommendedName>
</protein>
<keyword evidence="3" id="KW-0808">Transferase</keyword>
<dbReference type="InterPro" id="IPR001245">
    <property type="entry name" value="Ser-Thr/Tyr_kinase_cat_dom"/>
</dbReference>
<sequence length="259" mass="29522">MSSHQSAITLVQKKGALVPQRSERKSTLEANGYTLGKTLGEGAYAKVKLAISSKQNCHVAVKIINKRRATKEYLAKFLPREIQVLQRLKHPYVTKFYEVIETQSKVYLIMEYVEKGDLLEYLNSSENLSEEEIRGLFQQLVLSVGYCHKEKVVHRDIKCENILLDNKGRLKITDFGFATSTYKNKPLETFCGSFAYACPQILRGEKYDGMAADVWSIGVVLYALCCSRLPYGDDELKLFVKNETPKKLMFTKNVTKGRR</sequence>
<evidence type="ECO:0000256" key="4">
    <source>
        <dbReference type="ARBA" id="ARBA00022741"/>
    </source>
</evidence>
<dbReference type="SUPFAM" id="SSF56112">
    <property type="entry name" value="Protein kinase-like (PK-like)"/>
    <property type="match status" value="1"/>
</dbReference>
<name>A0A7D9HZE1_PARCT</name>
<evidence type="ECO:0000256" key="2">
    <source>
        <dbReference type="ARBA" id="ARBA00022527"/>
    </source>
</evidence>
<evidence type="ECO:0000256" key="3">
    <source>
        <dbReference type="ARBA" id="ARBA00022679"/>
    </source>
</evidence>
<accession>A0A7D9HZE1</accession>
<dbReference type="PANTHER" id="PTHR24346">
    <property type="entry name" value="MAP/MICROTUBULE AFFINITY-REGULATING KINASE"/>
    <property type="match status" value="1"/>
</dbReference>
<dbReference type="FunFam" id="3.30.200.20:FF:000003">
    <property type="entry name" value="Non-specific serine/threonine protein kinase"/>
    <property type="match status" value="1"/>
</dbReference>
<dbReference type="SMART" id="SM00220">
    <property type="entry name" value="S_TKc"/>
    <property type="match status" value="1"/>
</dbReference>
<dbReference type="GO" id="GO:0050321">
    <property type="term" value="F:tau-protein kinase activity"/>
    <property type="evidence" value="ECO:0007669"/>
    <property type="project" value="TreeGrafter"/>
</dbReference>
<dbReference type="OrthoDB" id="5961184at2759"/>
<dbReference type="Pfam" id="PF00069">
    <property type="entry name" value="Pkinase"/>
    <property type="match status" value="1"/>
</dbReference>
<keyword evidence="4 9" id="KW-0547">Nucleotide-binding</keyword>
<dbReference type="PROSITE" id="PS50011">
    <property type="entry name" value="PROTEIN_KINASE_DOM"/>
    <property type="match status" value="1"/>
</dbReference>
<keyword evidence="5 11" id="KW-0418">Kinase</keyword>
<evidence type="ECO:0000256" key="9">
    <source>
        <dbReference type="RuleBase" id="RU000304"/>
    </source>
</evidence>
<evidence type="ECO:0000256" key="7">
    <source>
        <dbReference type="ARBA" id="ARBA00047899"/>
    </source>
</evidence>
<comment type="similarity">
    <text evidence="9">Belongs to the protein kinase superfamily.</text>
</comment>
<dbReference type="PROSITE" id="PS00108">
    <property type="entry name" value="PROTEIN_KINASE_ST"/>
    <property type="match status" value="1"/>
</dbReference>
<dbReference type="InterPro" id="IPR000719">
    <property type="entry name" value="Prot_kinase_dom"/>
</dbReference>
<feature type="domain" description="Protein kinase" evidence="10">
    <location>
        <begin position="33"/>
        <end position="259"/>
    </location>
</feature>
<organism evidence="11 12">
    <name type="scientific">Paramuricea clavata</name>
    <name type="common">Red gorgonian</name>
    <name type="synonym">Violescent sea-whip</name>
    <dbReference type="NCBI Taxonomy" id="317549"/>
    <lineage>
        <taxon>Eukaryota</taxon>
        <taxon>Metazoa</taxon>
        <taxon>Cnidaria</taxon>
        <taxon>Anthozoa</taxon>
        <taxon>Octocorallia</taxon>
        <taxon>Malacalcyonacea</taxon>
        <taxon>Plexauridae</taxon>
        <taxon>Paramuricea</taxon>
    </lineage>
</organism>
<keyword evidence="12" id="KW-1185">Reference proteome</keyword>
<evidence type="ECO:0000259" key="10">
    <source>
        <dbReference type="PROSITE" id="PS50011"/>
    </source>
</evidence>
<keyword evidence="6 9" id="KW-0067">ATP-binding</keyword>